<organism evidence="2 3">
    <name type="scientific">Pseudolactococcus chungangensis</name>
    <dbReference type="NCBI Taxonomy" id="451457"/>
    <lineage>
        <taxon>Bacteria</taxon>
        <taxon>Bacillati</taxon>
        <taxon>Bacillota</taxon>
        <taxon>Bacilli</taxon>
        <taxon>Lactobacillales</taxon>
        <taxon>Streptococcaceae</taxon>
        <taxon>Pseudolactococcus</taxon>
    </lineage>
</organism>
<dbReference type="Proteomes" id="UP000559962">
    <property type="component" value="Unassembled WGS sequence"/>
</dbReference>
<evidence type="ECO:0000313" key="3">
    <source>
        <dbReference type="Proteomes" id="UP000559962"/>
    </source>
</evidence>
<comment type="caution">
    <text evidence="2">The sequence shown here is derived from an EMBL/GenBank/DDBJ whole genome shotgun (WGS) entry which is preliminary data.</text>
</comment>
<protein>
    <submittedName>
        <fullName evidence="2">DUF4236 domain-containing protein</fullName>
    </submittedName>
</protein>
<feature type="domain" description="DUF4236" evidence="1">
    <location>
        <begin position="3"/>
        <end position="53"/>
    </location>
</feature>
<dbReference type="EMBL" id="JAAYVO010000010">
    <property type="protein sequence ID" value="NLH34548.1"/>
    <property type="molecule type" value="Genomic_DNA"/>
</dbReference>
<evidence type="ECO:0000259" key="1">
    <source>
        <dbReference type="Pfam" id="PF14020"/>
    </source>
</evidence>
<name>A0A847IYT3_9LACT</name>
<proteinExistence type="predicted"/>
<reference evidence="2 3" key="1">
    <citation type="journal article" date="2020" name="Biotechnol. Biofuels">
        <title>New insights from the biogas microbiome by comprehensive genome-resolved metagenomics of nearly 1600 species originating from multiple anaerobic digesters.</title>
        <authorList>
            <person name="Campanaro S."/>
            <person name="Treu L."/>
            <person name="Rodriguez-R L.M."/>
            <person name="Kovalovszki A."/>
            <person name="Ziels R.M."/>
            <person name="Maus I."/>
            <person name="Zhu X."/>
            <person name="Kougias P.G."/>
            <person name="Basile A."/>
            <person name="Luo G."/>
            <person name="Schluter A."/>
            <person name="Konstantinidis K.T."/>
            <person name="Angelidaki I."/>
        </authorList>
    </citation>
    <scope>NUCLEOTIDE SEQUENCE [LARGE SCALE GENOMIC DNA]</scope>
    <source>
        <strain evidence="2">AS27yjCOA_61</strain>
    </source>
</reference>
<gene>
    <name evidence="2" type="ORF">GX453_00690</name>
</gene>
<sequence>MIRFRKIFNFGRFRTSLSKSGMGFSWGIPGLRFGVSPNGRKYFSIGIPGTGLYMIKYFDVTPNTNYQKPINTNQKKSQPKKVEQWWKQKNLID</sequence>
<dbReference type="Pfam" id="PF14020">
    <property type="entry name" value="DUF4236"/>
    <property type="match status" value="1"/>
</dbReference>
<accession>A0A847IYT3</accession>
<dbReference type="InterPro" id="IPR025330">
    <property type="entry name" value="DUF4236"/>
</dbReference>
<dbReference type="AlphaFoldDB" id="A0A847IYT3"/>
<evidence type="ECO:0000313" key="2">
    <source>
        <dbReference type="EMBL" id="NLH34548.1"/>
    </source>
</evidence>